<name>A0AAU6Q5N8_9DEIO</name>
<evidence type="ECO:0000256" key="2">
    <source>
        <dbReference type="SAM" id="Phobius"/>
    </source>
</evidence>
<feature type="transmembrane region" description="Helical" evidence="2">
    <location>
        <begin position="231"/>
        <end position="252"/>
    </location>
</feature>
<feature type="transmembrane region" description="Helical" evidence="2">
    <location>
        <begin position="195"/>
        <end position="216"/>
    </location>
</feature>
<dbReference type="RefSeq" id="WP_339097194.1">
    <property type="nucleotide sequence ID" value="NZ_CP149782.1"/>
</dbReference>
<proteinExistence type="predicted"/>
<sequence length="512" mass="56228">MSAWPKDPKQTALALLSLLLAALHLALVTESGVGRSLLTVDALYAACIASTTLLALSGWRQEKRSGNGGLGWYALGMGALLLAELWMLQYELPGRSIPEISVADPLYFLSYLGIAATLLRFHGLRGWSAEAWGALLDSLVVVVLVGELAWIAFLADALASPDSWVQATLNLTYVGTDLLLLTLTLLTLRRRFSLPLSLFGVGVVGFVVADLLYLNLEVHKQYVAGTPLDALWTWGTVFQGIGIVWAWHTRAWELPQETTEQLATRRQDRMLRVVPYLAMVVSCVLLVKTPFWPGLQGKQTELWSVALFAVVMLRQAVSFWEGDELQTELLRRTHQLRYQALHDALTGLHNRAAFEDELASALTPPVREPFVLLYLDLDGFKPINDQLGHAAGDEALRWVANRLRATLPPKSFIARLGGDEFTVLWRGSTAEAEALAERVRTALSQPMTLDAATAQIAASVGVVTVEAGTEHHPDHLWREADQAMYRVKRAAQATAQAESSAEADPKRAAPET</sequence>
<feature type="compositionally biased region" description="Low complexity" evidence="1">
    <location>
        <begin position="490"/>
        <end position="502"/>
    </location>
</feature>
<keyword evidence="2" id="KW-0472">Membrane</keyword>
<dbReference type="NCBIfam" id="TIGR00254">
    <property type="entry name" value="GGDEF"/>
    <property type="match status" value="1"/>
</dbReference>
<dbReference type="InterPro" id="IPR000160">
    <property type="entry name" value="GGDEF_dom"/>
</dbReference>
<evidence type="ECO:0000256" key="1">
    <source>
        <dbReference type="SAM" id="MobiDB-lite"/>
    </source>
</evidence>
<organism evidence="4">
    <name type="scientific">Deinococcus sp. VB142</name>
    <dbReference type="NCBI Taxonomy" id="3112952"/>
    <lineage>
        <taxon>Bacteria</taxon>
        <taxon>Thermotogati</taxon>
        <taxon>Deinococcota</taxon>
        <taxon>Deinococci</taxon>
        <taxon>Deinococcales</taxon>
        <taxon>Deinococcaceae</taxon>
        <taxon>Deinococcus</taxon>
    </lineage>
</organism>
<feature type="transmembrane region" description="Helical" evidence="2">
    <location>
        <begin position="100"/>
        <end position="119"/>
    </location>
</feature>
<dbReference type="PANTHER" id="PTHR46663">
    <property type="entry name" value="DIGUANYLATE CYCLASE DGCT-RELATED"/>
    <property type="match status" value="1"/>
</dbReference>
<keyword evidence="2" id="KW-1133">Transmembrane helix</keyword>
<feature type="transmembrane region" description="Helical" evidence="2">
    <location>
        <begin position="167"/>
        <end position="188"/>
    </location>
</feature>
<evidence type="ECO:0000259" key="3">
    <source>
        <dbReference type="PROSITE" id="PS50887"/>
    </source>
</evidence>
<dbReference type="SUPFAM" id="SSF55073">
    <property type="entry name" value="Nucleotide cyclase"/>
    <property type="match status" value="1"/>
</dbReference>
<dbReference type="PANTHER" id="PTHR46663:SF2">
    <property type="entry name" value="GGDEF DOMAIN-CONTAINING PROTEIN"/>
    <property type="match status" value="1"/>
</dbReference>
<dbReference type="AlphaFoldDB" id="A0AAU6Q5N8"/>
<feature type="compositionally biased region" description="Basic and acidic residues" evidence="1">
    <location>
        <begin position="503"/>
        <end position="512"/>
    </location>
</feature>
<feature type="domain" description="GGDEF" evidence="3">
    <location>
        <begin position="368"/>
        <end position="500"/>
    </location>
</feature>
<dbReference type="EMBL" id="CP149782">
    <property type="protein sequence ID" value="WYF45853.1"/>
    <property type="molecule type" value="Genomic_DNA"/>
</dbReference>
<protein>
    <submittedName>
        <fullName evidence="4">GGDEF domain-containing protein</fullName>
    </submittedName>
</protein>
<dbReference type="InterPro" id="IPR052163">
    <property type="entry name" value="DGC-Regulatory_Protein"/>
</dbReference>
<dbReference type="InterPro" id="IPR043128">
    <property type="entry name" value="Rev_trsase/Diguanyl_cyclase"/>
</dbReference>
<dbReference type="PROSITE" id="PS50887">
    <property type="entry name" value="GGDEF"/>
    <property type="match status" value="1"/>
</dbReference>
<gene>
    <name evidence="4" type="ORF">WDJ50_06995</name>
</gene>
<dbReference type="InterPro" id="IPR029787">
    <property type="entry name" value="Nucleotide_cyclase"/>
</dbReference>
<feature type="transmembrane region" description="Helical" evidence="2">
    <location>
        <begin position="273"/>
        <end position="291"/>
    </location>
</feature>
<dbReference type="Gene3D" id="3.30.70.270">
    <property type="match status" value="1"/>
</dbReference>
<reference evidence="4" key="1">
    <citation type="submission" date="2024-03" db="EMBL/GenBank/DDBJ databases">
        <title>Deinococcus weizhi sp. nov., isolated from human skin.</title>
        <authorList>
            <person name="Wei Z."/>
            <person name="Tian F."/>
            <person name="Yang C."/>
            <person name="Xin L.T."/>
            <person name="Wen Z.J."/>
            <person name="Lan K.C."/>
            <person name="Yu L."/>
            <person name="Zhe W."/>
            <person name="Dan F.D."/>
            <person name="Jun W."/>
            <person name="Rui Z."/>
            <person name="Yong X.J."/>
            <person name="Ting Y."/>
            <person name="Wei X."/>
            <person name="Xu Z.G."/>
            <person name="Xin Z."/>
            <person name="Dong F.G."/>
            <person name="Ni X.M."/>
            <person name="Zheng M.G."/>
            <person name="Chun Y."/>
            <person name="Qian W.X."/>
        </authorList>
    </citation>
    <scope>NUCLEOTIDE SEQUENCE</scope>
    <source>
        <strain evidence="4">VB142</strain>
    </source>
</reference>
<evidence type="ECO:0000313" key="4">
    <source>
        <dbReference type="EMBL" id="WYF45853.1"/>
    </source>
</evidence>
<feature type="transmembrane region" description="Helical" evidence="2">
    <location>
        <begin position="131"/>
        <end position="155"/>
    </location>
</feature>
<feature type="transmembrane region" description="Helical" evidence="2">
    <location>
        <begin position="38"/>
        <end position="58"/>
    </location>
</feature>
<dbReference type="SMART" id="SM00267">
    <property type="entry name" value="GGDEF"/>
    <property type="match status" value="1"/>
</dbReference>
<feature type="region of interest" description="Disordered" evidence="1">
    <location>
        <begin position="489"/>
        <end position="512"/>
    </location>
</feature>
<keyword evidence="2" id="KW-0812">Transmembrane</keyword>
<dbReference type="CDD" id="cd01949">
    <property type="entry name" value="GGDEF"/>
    <property type="match status" value="1"/>
</dbReference>
<accession>A0AAU6Q5N8</accession>
<feature type="transmembrane region" description="Helical" evidence="2">
    <location>
        <begin position="70"/>
        <end position="88"/>
    </location>
</feature>
<dbReference type="Pfam" id="PF00990">
    <property type="entry name" value="GGDEF"/>
    <property type="match status" value="1"/>
</dbReference>